<sequence length="76" mass="8569">MKTTEFARSIENLPKKEKTAILEIIDLKISNEMREVISEIRGLKETMNAKYNVLLGMISFLVVIVTVVSLFLGLKG</sequence>
<evidence type="ECO:0000313" key="2">
    <source>
        <dbReference type="EMBL" id="PCE66541.1"/>
    </source>
</evidence>
<evidence type="ECO:0000256" key="1">
    <source>
        <dbReference type="SAM" id="Phobius"/>
    </source>
</evidence>
<comment type="caution">
    <text evidence="2">The sequence shown here is derived from an EMBL/GenBank/DDBJ whole genome shotgun (WGS) entry which is preliminary data.</text>
</comment>
<dbReference type="EMBL" id="NBWU01000001">
    <property type="protein sequence ID" value="PCE66541.1"/>
    <property type="molecule type" value="Genomic_DNA"/>
</dbReference>
<keyword evidence="1" id="KW-1133">Transmembrane helix</keyword>
<feature type="transmembrane region" description="Helical" evidence="1">
    <location>
        <begin position="51"/>
        <end position="74"/>
    </location>
</feature>
<dbReference type="RefSeq" id="WP_141402456.1">
    <property type="nucleotide sequence ID" value="NZ_NBWU01000001.1"/>
</dbReference>
<protein>
    <submittedName>
        <fullName evidence="2">Uncharacterized protein</fullName>
    </submittedName>
</protein>
<keyword evidence="1" id="KW-0472">Membrane</keyword>
<keyword evidence="1" id="KW-0812">Transmembrane</keyword>
<dbReference type="AlphaFoldDB" id="A0A2A4GDP7"/>
<dbReference type="Proteomes" id="UP000219559">
    <property type="component" value="Unassembled WGS sequence"/>
</dbReference>
<reference evidence="2 3" key="1">
    <citation type="submission" date="2017-04" db="EMBL/GenBank/DDBJ databases">
        <title>A new member of the family Flavobacteriaceae isolated from ascidians.</title>
        <authorList>
            <person name="Chen L."/>
        </authorList>
    </citation>
    <scope>NUCLEOTIDE SEQUENCE [LARGE SCALE GENOMIC DNA]</scope>
    <source>
        <strain evidence="2 3">HQA918</strain>
    </source>
</reference>
<name>A0A2A4GDP7_9FLAO</name>
<organism evidence="2 3">
    <name type="scientific">Sediminicola luteus</name>
    <dbReference type="NCBI Taxonomy" id="319238"/>
    <lineage>
        <taxon>Bacteria</taxon>
        <taxon>Pseudomonadati</taxon>
        <taxon>Bacteroidota</taxon>
        <taxon>Flavobacteriia</taxon>
        <taxon>Flavobacteriales</taxon>
        <taxon>Flavobacteriaceae</taxon>
        <taxon>Sediminicola</taxon>
    </lineage>
</organism>
<evidence type="ECO:0000313" key="3">
    <source>
        <dbReference type="Proteomes" id="UP000219559"/>
    </source>
</evidence>
<dbReference type="OrthoDB" id="9960497at2"/>
<keyword evidence="3" id="KW-1185">Reference proteome</keyword>
<gene>
    <name evidence="2" type="ORF">B7P33_04390</name>
</gene>
<accession>A0A2A4GDP7</accession>
<proteinExistence type="predicted"/>